<dbReference type="InterPro" id="IPR019734">
    <property type="entry name" value="TPR_rpt"/>
</dbReference>
<feature type="compositionally biased region" description="Basic residues" evidence="1">
    <location>
        <begin position="226"/>
        <end position="237"/>
    </location>
</feature>
<name>A0A9D4NWA3_DERFA</name>
<dbReference type="PANTHER" id="PTHR47678">
    <property type="entry name" value="TETRATRICOPEPTIDE REPEAT PROTEIN 31"/>
    <property type="match status" value="1"/>
</dbReference>
<dbReference type="PANTHER" id="PTHR47678:SF1">
    <property type="entry name" value="TETRATRICOPEPTIDE REPEAT PROTEIN 31"/>
    <property type="match status" value="1"/>
</dbReference>
<reference evidence="2" key="1">
    <citation type="submission" date="2020-06" db="EMBL/GenBank/DDBJ databases">
        <authorList>
            <person name="Ji K."/>
            <person name="Li J."/>
        </authorList>
    </citation>
    <scope>NUCLEOTIDE SEQUENCE</scope>
    <source>
        <strain evidence="2">JKM2019</strain>
        <tissue evidence="2">Whole body</tissue>
    </source>
</reference>
<reference evidence="2" key="2">
    <citation type="journal article" date="2021" name="World Allergy Organ. J.">
        <title>Chromosome-level assembly of Dermatophagoides farinae genome and transcriptome reveals two novel allergens Der f 37 and Der f 39.</title>
        <authorList>
            <person name="Chen J."/>
            <person name="Cai Z."/>
            <person name="Fan D."/>
            <person name="Hu J."/>
            <person name="Hou Y."/>
            <person name="He Y."/>
            <person name="Zhang Z."/>
            <person name="Zhao Z."/>
            <person name="Gao P."/>
            <person name="Hu W."/>
            <person name="Sun J."/>
            <person name="Li J."/>
            <person name="Ji K."/>
        </authorList>
    </citation>
    <scope>NUCLEOTIDE SEQUENCE</scope>
    <source>
        <strain evidence="2">JKM2019</strain>
    </source>
</reference>
<dbReference type="Gene3D" id="1.25.40.10">
    <property type="entry name" value="Tetratricopeptide repeat domain"/>
    <property type="match status" value="1"/>
</dbReference>
<feature type="compositionally biased region" description="Low complexity" evidence="1">
    <location>
        <begin position="238"/>
        <end position="276"/>
    </location>
</feature>
<dbReference type="SUPFAM" id="SSF54928">
    <property type="entry name" value="RNA-binding domain, RBD"/>
    <property type="match status" value="1"/>
</dbReference>
<feature type="compositionally biased region" description="Low complexity" evidence="1">
    <location>
        <begin position="559"/>
        <end position="581"/>
    </location>
</feature>
<feature type="region of interest" description="Disordered" evidence="1">
    <location>
        <begin position="52"/>
        <end position="71"/>
    </location>
</feature>
<feature type="compositionally biased region" description="Basic residues" evidence="1">
    <location>
        <begin position="330"/>
        <end position="343"/>
    </location>
</feature>
<dbReference type="EMBL" id="SDOV01000007">
    <property type="protein sequence ID" value="KAH7639332.1"/>
    <property type="molecule type" value="Genomic_DNA"/>
</dbReference>
<gene>
    <name evidence="2" type="ORF">HUG17_3365</name>
</gene>
<feature type="region of interest" description="Disordered" evidence="1">
    <location>
        <begin position="226"/>
        <end position="297"/>
    </location>
</feature>
<feature type="compositionally biased region" description="Polar residues" evidence="1">
    <location>
        <begin position="286"/>
        <end position="295"/>
    </location>
</feature>
<comment type="caution">
    <text evidence="2">The sequence shown here is derived from an EMBL/GenBank/DDBJ whole genome shotgun (WGS) entry which is preliminary data.</text>
</comment>
<feature type="compositionally biased region" description="Low complexity" evidence="1">
    <location>
        <begin position="59"/>
        <end position="71"/>
    </location>
</feature>
<feature type="region of interest" description="Disordered" evidence="1">
    <location>
        <begin position="327"/>
        <end position="480"/>
    </location>
</feature>
<feature type="compositionally biased region" description="Low complexity" evidence="1">
    <location>
        <begin position="391"/>
        <end position="424"/>
    </location>
</feature>
<dbReference type="InterPro" id="IPR035979">
    <property type="entry name" value="RBD_domain_sf"/>
</dbReference>
<evidence type="ECO:0000256" key="1">
    <source>
        <dbReference type="SAM" id="MobiDB-lite"/>
    </source>
</evidence>
<feature type="compositionally biased region" description="Polar residues" evidence="1">
    <location>
        <begin position="443"/>
        <end position="452"/>
    </location>
</feature>
<dbReference type="Proteomes" id="UP000828236">
    <property type="component" value="Unassembled WGS sequence"/>
</dbReference>
<protein>
    <submittedName>
        <fullName evidence="2">Uncharacterized protein</fullName>
    </submittedName>
</protein>
<sequence length="1050" mass="117092">MHNFVNCESCKDHEFHIAEEIQIDCHLDPKCVNEAIHDLDEIIYSKRCNNNKDKSKNMSSSSSSTITTSTTTTAAATTVPSVVVDAFQTATAQAATTLMPPTTTSTKKISNFFHYGHHNNGSGNNNNNNGITVTTTTTTTTTGTCYIKTTASSSSSTANIRANNVKIPAAAACISGIVQETITTTTFSKIHDQMAAMATADPALTMELLGASLNMNPAVADQFHNHHHHHHHHHFHNPHQSSTSKTGSCGTSPSRNNNITTSTTSTNKSQQQQRQPLTMKLKKLCNPSTTNNSNRSQEECCTKKDDCHCQACIQRQKIAEELIAEEESSKKKKQKKKKNKSNKQKKEDNKKDDDVEQEKMHDNDGEKSVIRIKKNSKSEPLKLSNVESPVTTTNITTNTTATVSEQQSTTTNKQQQSSKTSTTSKKNKKNKSNQSVETELTVAKTTLQSTVMASKEDRKSSDVNNSSSNVVNDSNGDPTSVDIQQWIKVKNKNKQQQNSGNSNTNTDWIVDDDMTIAGIDSIDNDDYFNHNYNNKDVYDSPDQNGFKVIQSDKSRKSINTNDNDSSSITQTNNNNSNNDNVGGSGGGSGGLGLGSRTSFGLNSAAAASKAKLLAIEAQIAHSNNELKGAVQYISEALEIDSKNPVYYINRAYYHERLNEFEHALSDTESALRFDECRDHLDHALCLKARCLIGLEQYEQAEQLLCRIKTLPHKPKFIPFLEKDLLLLRMKKLVSCSYTIPLARIYATRYSMIADSIAAIEQNCQILMDKKLNESDPKLHLWLINHHQQQQQNSSASTTTTTTDLLDFLNESKCLSSKTMQYFLTESQKFYTINQNDYDDDEIYFSEEDERKQWYGHPDQWNRPKDILQQLPVHFEDAKEPPNSKGQKALWIGNVSPSCSLTFVTNLFMKFGNVTFCKIFPNEQRSPDVAYLLLHYDNDISPRLVMSYFKDKIVPGISKDDNCPLLIRFRNKNDKIDDASNDSNSLPTTTSANGSNAAIAASTSGSNSPSSKTVSECYYYRTTGCDRQHCTFRHVLGNKGIDKQTWMRKKN</sequence>
<feature type="compositionally biased region" description="Basic and acidic residues" evidence="1">
    <location>
        <begin position="344"/>
        <end position="369"/>
    </location>
</feature>
<dbReference type="InterPro" id="IPR011990">
    <property type="entry name" value="TPR-like_helical_dom_sf"/>
</dbReference>
<evidence type="ECO:0000313" key="2">
    <source>
        <dbReference type="EMBL" id="KAH7639332.1"/>
    </source>
</evidence>
<organism evidence="2">
    <name type="scientific">Dermatophagoides farinae</name>
    <name type="common">American house dust mite</name>
    <dbReference type="NCBI Taxonomy" id="6954"/>
    <lineage>
        <taxon>Eukaryota</taxon>
        <taxon>Metazoa</taxon>
        <taxon>Ecdysozoa</taxon>
        <taxon>Arthropoda</taxon>
        <taxon>Chelicerata</taxon>
        <taxon>Arachnida</taxon>
        <taxon>Acari</taxon>
        <taxon>Acariformes</taxon>
        <taxon>Sarcoptiformes</taxon>
        <taxon>Astigmata</taxon>
        <taxon>Psoroptidia</taxon>
        <taxon>Analgoidea</taxon>
        <taxon>Pyroglyphidae</taxon>
        <taxon>Dermatophagoidinae</taxon>
        <taxon>Dermatophagoides</taxon>
    </lineage>
</organism>
<proteinExistence type="predicted"/>
<dbReference type="SUPFAM" id="SSF48452">
    <property type="entry name" value="TPR-like"/>
    <property type="match status" value="1"/>
</dbReference>
<feature type="region of interest" description="Disordered" evidence="1">
    <location>
        <begin position="535"/>
        <end position="589"/>
    </location>
</feature>
<dbReference type="AlphaFoldDB" id="A0A9D4NWA3"/>
<accession>A0A9D4NWA3</accession>
<dbReference type="SMART" id="SM00028">
    <property type="entry name" value="TPR"/>
    <property type="match status" value="3"/>
</dbReference>
<feature type="compositionally biased region" description="Low complexity" evidence="1">
    <location>
        <begin position="462"/>
        <end position="475"/>
    </location>
</feature>
<dbReference type="CDD" id="cd00590">
    <property type="entry name" value="RRM_SF"/>
    <property type="match status" value="1"/>
</dbReference>
<dbReference type="GO" id="GO:0003676">
    <property type="term" value="F:nucleic acid binding"/>
    <property type="evidence" value="ECO:0007669"/>
    <property type="project" value="InterPro"/>
</dbReference>